<comment type="caution">
    <text evidence="1">The sequence shown here is derived from an EMBL/GenBank/DDBJ whole genome shotgun (WGS) entry which is preliminary data.</text>
</comment>
<evidence type="ECO:0000313" key="1">
    <source>
        <dbReference type="EMBL" id="KNG80368.1"/>
    </source>
</evidence>
<dbReference type="Proteomes" id="UP000037505">
    <property type="component" value="Unassembled WGS sequence"/>
</dbReference>
<gene>
    <name evidence="1" type="ORF">ANOM_011497</name>
</gene>
<proteinExistence type="predicted"/>
<dbReference type="AlphaFoldDB" id="A0A0L1IMG5"/>
<dbReference type="EMBL" id="JNOM01000622">
    <property type="protein sequence ID" value="KNG80368.1"/>
    <property type="molecule type" value="Genomic_DNA"/>
</dbReference>
<protein>
    <recommendedName>
        <fullName evidence="3">Phosphoglycerate mutase family protein</fullName>
    </recommendedName>
</protein>
<reference evidence="1 2" key="1">
    <citation type="submission" date="2014-06" db="EMBL/GenBank/DDBJ databases">
        <title>The Genome of the Aflatoxigenic Filamentous Fungus Aspergillus nomius.</title>
        <authorList>
            <person name="Moore M.G."/>
            <person name="Shannon B.M."/>
            <person name="Brian M.M."/>
        </authorList>
    </citation>
    <scope>NUCLEOTIDE SEQUENCE [LARGE SCALE GENOMIC DNA]</scope>
    <source>
        <strain evidence="1 2">NRRL 13137</strain>
    </source>
</reference>
<evidence type="ECO:0008006" key="3">
    <source>
        <dbReference type="Google" id="ProtNLM"/>
    </source>
</evidence>
<dbReference type="OrthoDB" id="425925at2759"/>
<evidence type="ECO:0000313" key="2">
    <source>
        <dbReference type="Proteomes" id="UP000037505"/>
    </source>
</evidence>
<keyword evidence="2" id="KW-1185">Reference proteome</keyword>
<dbReference type="GeneID" id="26813301"/>
<dbReference type="RefSeq" id="XP_015401291.1">
    <property type="nucleotide sequence ID" value="XM_015556753.1"/>
</dbReference>
<sequence length="201" mass="21834">MMAASTVYMIRHAEKPDDGSPHLSSRGLARAQHLRHFFGRDSGFDIGYIIAEHPEQGSSTHIWFDFQAVSTYCGASPHPGLYIKLISLYLDSRLHAYETVKPLADDLGVTVTFNTSIDRDDAAGVASVVNEYKGAGNGNILICWEHHNLSDIAKALGIKGFAEGSGGSGEVKYPGSHFDLVWVVPAPYDEVTRVLSQDTLG</sequence>
<dbReference type="STRING" id="1509407.A0A0L1IMG5"/>
<accession>A0A0L1IMG5</accession>
<name>A0A0L1IMG5_ASPN3</name>
<organism evidence="1 2">
    <name type="scientific">Aspergillus nomiae NRRL (strain ATCC 15546 / NRRL 13137 / CBS 260.88 / M93)</name>
    <dbReference type="NCBI Taxonomy" id="1509407"/>
    <lineage>
        <taxon>Eukaryota</taxon>
        <taxon>Fungi</taxon>
        <taxon>Dikarya</taxon>
        <taxon>Ascomycota</taxon>
        <taxon>Pezizomycotina</taxon>
        <taxon>Eurotiomycetes</taxon>
        <taxon>Eurotiomycetidae</taxon>
        <taxon>Eurotiales</taxon>
        <taxon>Aspergillaceae</taxon>
        <taxon>Aspergillus</taxon>
        <taxon>Aspergillus subgen. Circumdati</taxon>
    </lineage>
</organism>